<protein>
    <submittedName>
        <fullName evidence="4">Spore coat protein A</fullName>
    </submittedName>
</protein>
<evidence type="ECO:0000313" key="4">
    <source>
        <dbReference type="EMBL" id="GGN63708.1"/>
    </source>
</evidence>
<sequence length="514" mass="59118">MQRLEKFVDPLPLLNTLQPSKKTRNGAHYDITMEEFRAKLHRDLPRTTLWGYNRQFPGPLIEAFRDEPVSVTWHNELPNRHILPVDTSIHDLDKLPTVRTVVHLHGMETKPESDGHPDAWYTRNFQVTGPTFTQRTFHYPNHQRSSLLWYHDHAMGLTRLNVYAGLAGMYILRDKHEASLNLPSGDYEIPLMIVDRSFHPDGSLSYPAQPNDADPNLPNPSIVPAFLGDTIVVNGKIWPYLEVEPRKYRFRILNGSNTRGYRLSLDNGEVLHQIGSDGGLLRKRVEMEEIGLQPAERIDVIIDFSELEGQTIILKNNLGPGADPADGMGEIMQFRVTEKLKSKDTSNLPVNLSYVPSLKQDEIKTVRYLKLVGSTDEYDRPLLLLNNLKWHDPVTENPQLDSTEIWAFINTTNFSHPIHIHLIQFQVLDHQTFDLERFNEDGTLLFTGAPQAPLANNRSWKDTIEVPAGTMTRVIANFGPYTGEYVWHCHILEHEDYDMMRPYRVITDERKDKK</sequence>
<name>A0A918D3H5_9BACI</name>
<dbReference type="PANTHER" id="PTHR48267:SF1">
    <property type="entry name" value="BILIRUBIN OXIDASE"/>
    <property type="match status" value="1"/>
</dbReference>
<keyword evidence="5" id="KW-1185">Reference proteome</keyword>
<proteinExistence type="inferred from homology"/>
<gene>
    <name evidence="4" type="primary">cotA</name>
    <name evidence="4" type="ORF">GCM10007971_30850</name>
</gene>
<dbReference type="InterPro" id="IPR011707">
    <property type="entry name" value="Cu-oxidase-like_N"/>
</dbReference>
<dbReference type="AlphaFoldDB" id="A0A918D3H5"/>
<dbReference type="Proteomes" id="UP000624041">
    <property type="component" value="Unassembled WGS sequence"/>
</dbReference>
<feature type="domain" description="Plastocyanin-like" evidence="3">
    <location>
        <begin position="46"/>
        <end position="82"/>
    </location>
</feature>
<keyword evidence="4" id="KW-0167">Capsid protein</keyword>
<dbReference type="Pfam" id="PF07732">
    <property type="entry name" value="Cu-oxidase_3"/>
    <property type="match status" value="2"/>
</dbReference>
<comment type="caution">
    <text evidence="4">The sequence shown here is derived from an EMBL/GenBank/DDBJ whole genome shotgun (WGS) entry which is preliminary data.</text>
</comment>
<evidence type="ECO:0000313" key="5">
    <source>
        <dbReference type="Proteomes" id="UP000624041"/>
    </source>
</evidence>
<organism evidence="4 5">
    <name type="scientific">Oceanobacillus indicireducens</name>
    <dbReference type="NCBI Taxonomy" id="1004261"/>
    <lineage>
        <taxon>Bacteria</taxon>
        <taxon>Bacillati</taxon>
        <taxon>Bacillota</taxon>
        <taxon>Bacilli</taxon>
        <taxon>Bacillales</taxon>
        <taxon>Bacillaceae</taxon>
        <taxon>Oceanobacillus</taxon>
    </lineage>
</organism>
<dbReference type="FunFam" id="2.60.40.420:FF:000087">
    <property type="entry name" value="Spore coat protein A"/>
    <property type="match status" value="1"/>
</dbReference>
<dbReference type="Gene3D" id="2.60.40.420">
    <property type="entry name" value="Cupredoxins - blue copper proteins"/>
    <property type="match status" value="3"/>
</dbReference>
<dbReference type="CDD" id="cd13844">
    <property type="entry name" value="CuRO_1_BOD_CotA_like"/>
    <property type="match status" value="1"/>
</dbReference>
<dbReference type="Pfam" id="PF07731">
    <property type="entry name" value="Cu-oxidase_2"/>
    <property type="match status" value="1"/>
</dbReference>
<evidence type="ECO:0000259" key="3">
    <source>
        <dbReference type="Pfam" id="PF07732"/>
    </source>
</evidence>
<dbReference type="InterPro" id="IPR008972">
    <property type="entry name" value="Cupredoxin"/>
</dbReference>
<keyword evidence="4" id="KW-0946">Virion</keyword>
<reference evidence="4" key="2">
    <citation type="submission" date="2020-09" db="EMBL/GenBank/DDBJ databases">
        <authorList>
            <person name="Sun Q."/>
            <person name="Ohkuma M."/>
        </authorList>
    </citation>
    <scope>NUCLEOTIDE SEQUENCE</scope>
    <source>
        <strain evidence="4">JCM 17251</strain>
    </source>
</reference>
<feature type="domain" description="Plastocyanin-like" evidence="3">
    <location>
        <begin position="99"/>
        <end position="176"/>
    </location>
</feature>
<dbReference type="CDD" id="cd13868">
    <property type="entry name" value="CuRO_2_CotA_like"/>
    <property type="match status" value="1"/>
</dbReference>
<dbReference type="GO" id="GO:0016491">
    <property type="term" value="F:oxidoreductase activity"/>
    <property type="evidence" value="ECO:0007669"/>
    <property type="project" value="InterPro"/>
</dbReference>
<evidence type="ECO:0000259" key="2">
    <source>
        <dbReference type="Pfam" id="PF07731"/>
    </source>
</evidence>
<evidence type="ECO:0000256" key="1">
    <source>
        <dbReference type="ARBA" id="ARBA00010609"/>
    </source>
</evidence>
<dbReference type="CDD" id="cd13891">
    <property type="entry name" value="CuRO_3_CotA_like"/>
    <property type="match status" value="1"/>
</dbReference>
<dbReference type="SUPFAM" id="SSF49503">
    <property type="entry name" value="Cupredoxins"/>
    <property type="match status" value="3"/>
</dbReference>
<comment type="similarity">
    <text evidence="1">Belongs to the multicopper oxidase family.</text>
</comment>
<reference evidence="4" key="1">
    <citation type="journal article" date="2014" name="Int. J. Syst. Evol. Microbiol.">
        <title>Complete genome sequence of Corynebacterium casei LMG S-19264T (=DSM 44701T), isolated from a smear-ripened cheese.</title>
        <authorList>
            <consortium name="US DOE Joint Genome Institute (JGI-PGF)"/>
            <person name="Walter F."/>
            <person name="Albersmeier A."/>
            <person name="Kalinowski J."/>
            <person name="Ruckert C."/>
        </authorList>
    </citation>
    <scope>NUCLEOTIDE SEQUENCE</scope>
    <source>
        <strain evidence="4">JCM 17251</strain>
    </source>
</reference>
<dbReference type="EMBL" id="BMOS01000028">
    <property type="protein sequence ID" value="GGN63708.1"/>
    <property type="molecule type" value="Genomic_DNA"/>
</dbReference>
<dbReference type="RefSeq" id="WP_188858663.1">
    <property type="nucleotide sequence ID" value="NZ_BMOS01000028.1"/>
</dbReference>
<dbReference type="InterPro" id="IPR011706">
    <property type="entry name" value="Cu-oxidase_C"/>
</dbReference>
<dbReference type="PANTHER" id="PTHR48267">
    <property type="entry name" value="CUPREDOXIN SUPERFAMILY PROTEIN"/>
    <property type="match status" value="1"/>
</dbReference>
<accession>A0A918D3H5</accession>
<dbReference type="GO" id="GO:0005507">
    <property type="term" value="F:copper ion binding"/>
    <property type="evidence" value="ECO:0007669"/>
    <property type="project" value="InterPro"/>
</dbReference>
<dbReference type="InterPro" id="IPR045087">
    <property type="entry name" value="Cu-oxidase_fam"/>
</dbReference>
<feature type="domain" description="Plastocyanin-like" evidence="2">
    <location>
        <begin position="381"/>
        <end position="506"/>
    </location>
</feature>